<evidence type="ECO:0000259" key="3">
    <source>
        <dbReference type="Pfam" id="PF04183"/>
    </source>
</evidence>
<protein>
    <submittedName>
        <fullName evidence="5">IucA/IucC family siderophore biosynthesis protein</fullName>
    </submittedName>
</protein>
<proteinExistence type="inferred from homology"/>
<dbReference type="PANTHER" id="PTHR34384">
    <property type="entry name" value="L-2,3-DIAMINOPROPANOATE--CITRATE LIGASE"/>
    <property type="match status" value="1"/>
</dbReference>
<reference evidence="5" key="1">
    <citation type="submission" date="2021-07" db="EMBL/GenBank/DDBJ databases">
        <title>Candidatus Kaistella beijingensis sp. nov. isolated from a municipal wastewater treatment plant is involved in sludge foaming.</title>
        <authorList>
            <person name="Song Y."/>
            <person name="Liu S.-J."/>
        </authorList>
    </citation>
    <scope>NUCLEOTIDE SEQUENCE</scope>
    <source>
        <strain evidence="5">DSM 43998</strain>
    </source>
</reference>
<sequence>MPEPTAVATRTSSWQIYRRRMARKILSEFCHERFLRPIELAPGEYLVHSDDRRTEYRFRAEILALDSWNIDETSLRRISDGVPSEVDPVDLVADVSDALGIPREAVPEYLEELINTLSVGADRARSRPLAVGDLARADFQTIEATMTEGHPCIVANAGRLGFGTDDIARYAPENGARLPLIWVAVRRDHCDFAAMPGVDYPGLISTELDATTLTEFDEILTSRGLHADDYYYMPTHPWQWDAKVSRIHAIDLAEQRIVALGPAPDLYQPQQSIRTLFNTSHPTRNYVKLALSIVNMGFTRGMSADYMRTTPAINAWVRCQVAGDRYLESIGFTILYEVAAIGYRDATLTRLTRPGSEYRKLLSALWRESPAARVGPQEQLTTMAALLHIDHDGAPLVAAFIRRSGIAVRDWIDRYLRSYLHPIIYLLYRYELKFSPHGENLILVLDAGVPVRAFLKDIGEEVSFFGDPAAIPKSAQRAVGEAADDIRNLGVLSDVFDDFLRHLAAILHSSGLIPDDEFWKLVADSIIEFQHEHRELADRFERWDLFAPTFKAIHLNQLQLGNNRRMVNLGDSYATLVDQAHELTNPIAAYRPVPADRSAAVPQ</sequence>
<evidence type="ECO:0000313" key="5">
    <source>
        <dbReference type="EMBL" id="QXQ13321.1"/>
    </source>
</evidence>
<dbReference type="Pfam" id="PF04183">
    <property type="entry name" value="IucA_IucC"/>
    <property type="match status" value="1"/>
</dbReference>
<dbReference type="InterPro" id="IPR007310">
    <property type="entry name" value="Aerobactin_biosyn_IucA/IucC_N"/>
</dbReference>
<dbReference type="Proteomes" id="UP000887023">
    <property type="component" value="Chromosome"/>
</dbReference>
<dbReference type="InterPro" id="IPR022770">
    <property type="entry name" value="IucA/IucC-like_C"/>
</dbReference>
<evidence type="ECO:0000256" key="2">
    <source>
        <dbReference type="ARBA" id="ARBA00007832"/>
    </source>
</evidence>
<organism evidence="5 6">
    <name type="scientific">Skermania pinensis</name>
    <dbReference type="NCBI Taxonomy" id="39122"/>
    <lineage>
        <taxon>Bacteria</taxon>
        <taxon>Bacillati</taxon>
        <taxon>Actinomycetota</taxon>
        <taxon>Actinomycetes</taxon>
        <taxon>Mycobacteriales</taxon>
        <taxon>Gordoniaceae</taxon>
        <taxon>Skermania</taxon>
    </lineage>
</organism>
<feature type="domain" description="Aerobactin siderophore biosynthesis IucA/IucC N-terminal" evidence="3">
    <location>
        <begin position="138"/>
        <end position="388"/>
    </location>
</feature>
<comment type="pathway">
    <text evidence="1">Siderophore biosynthesis.</text>
</comment>
<evidence type="ECO:0000256" key="1">
    <source>
        <dbReference type="ARBA" id="ARBA00004924"/>
    </source>
</evidence>
<dbReference type="Gene3D" id="6.10.250.3370">
    <property type="match status" value="1"/>
</dbReference>
<name>A0ABX8SCA4_9ACTN</name>
<feature type="domain" description="Aerobactin siderophore biosynthesis IucA/IucC-like C-terminal" evidence="4">
    <location>
        <begin position="410"/>
        <end position="566"/>
    </location>
</feature>
<keyword evidence="6" id="KW-1185">Reference proteome</keyword>
<evidence type="ECO:0000259" key="4">
    <source>
        <dbReference type="Pfam" id="PF06276"/>
    </source>
</evidence>
<gene>
    <name evidence="5" type="ORF">KV203_15830</name>
</gene>
<comment type="similarity">
    <text evidence="2">Belongs to the IucA/IucC family.</text>
</comment>
<dbReference type="Gene3D" id="1.10.510.40">
    <property type="match status" value="1"/>
</dbReference>
<dbReference type="InterPro" id="IPR037455">
    <property type="entry name" value="LucA/IucC-like"/>
</dbReference>
<dbReference type="Gene3D" id="3.30.310.280">
    <property type="match status" value="1"/>
</dbReference>
<dbReference type="Pfam" id="PF06276">
    <property type="entry name" value="FhuF"/>
    <property type="match status" value="1"/>
</dbReference>
<evidence type="ECO:0000313" key="6">
    <source>
        <dbReference type="Proteomes" id="UP000887023"/>
    </source>
</evidence>
<dbReference type="PANTHER" id="PTHR34384:SF6">
    <property type="entry name" value="STAPHYLOFERRIN B SYNTHASE"/>
    <property type="match status" value="1"/>
</dbReference>
<dbReference type="EMBL" id="CP079105">
    <property type="protein sequence ID" value="QXQ13321.1"/>
    <property type="molecule type" value="Genomic_DNA"/>
</dbReference>
<dbReference type="RefSeq" id="WP_066472367.1">
    <property type="nucleotide sequence ID" value="NZ_CBCRUZ010000016.1"/>
</dbReference>
<accession>A0ABX8SCA4</accession>